<proteinExistence type="predicted"/>
<sequence>MPRFQTCTVIIFFINFKSIGRKDASSACETWRTTEVHLFLRSADLQIIFGMRTTPSRSVKEDYAKGIIALFPYLADPRSRFGYIEQDFTLMFDEAISAKFLEKWPTIFKQKVLEQSRGLTQSEDLQYLLQNAQGPTEVENGKMKLITRRTLYDYLYKLVGIAIYISTGTSIQGFLDGITESLQPILLAVGTRKSVVH</sequence>
<dbReference type="AlphaFoldDB" id="A0A834F2S4"/>
<comment type="caution">
    <text evidence="1">The sequence shown here is derived from an EMBL/GenBank/DDBJ whole genome shotgun (WGS) entry which is preliminary data.</text>
</comment>
<accession>A0A834F2S4</accession>
<organism evidence="1 2">
    <name type="scientific">Oryzias melastigma</name>
    <name type="common">Marine medaka</name>
    <dbReference type="NCBI Taxonomy" id="30732"/>
    <lineage>
        <taxon>Eukaryota</taxon>
        <taxon>Metazoa</taxon>
        <taxon>Chordata</taxon>
        <taxon>Craniata</taxon>
        <taxon>Vertebrata</taxon>
        <taxon>Euteleostomi</taxon>
        <taxon>Actinopterygii</taxon>
        <taxon>Neopterygii</taxon>
        <taxon>Teleostei</taxon>
        <taxon>Neoteleostei</taxon>
        <taxon>Acanthomorphata</taxon>
        <taxon>Ovalentaria</taxon>
        <taxon>Atherinomorphae</taxon>
        <taxon>Beloniformes</taxon>
        <taxon>Adrianichthyidae</taxon>
        <taxon>Oryziinae</taxon>
        <taxon>Oryzias</taxon>
    </lineage>
</organism>
<dbReference type="Proteomes" id="UP000646548">
    <property type="component" value="Unassembled WGS sequence"/>
</dbReference>
<evidence type="ECO:0000313" key="2">
    <source>
        <dbReference type="Proteomes" id="UP000646548"/>
    </source>
</evidence>
<name>A0A834F2S4_ORYME</name>
<dbReference type="EMBL" id="WKFB01000642">
    <property type="protein sequence ID" value="KAF6719136.1"/>
    <property type="molecule type" value="Genomic_DNA"/>
</dbReference>
<reference evidence="1" key="1">
    <citation type="journal article" name="BMC Genomics">
        <title>Long-read sequencing and de novo genome assembly of marine medaka (Oryzias melastigma).</title>
        <authorList>
            <person name="Liang P."/>
            <person name="Saqib H.S.A."/>
            <person name="Ni X."/>
            <person name="Shen Y."/>
        </authorList>
    </citation>
    <scope>NUCLEOTIDE SEQUENCE</scope>
    <source>
        <strain evidence="1">Bigg-433</strain>
    </source>
</reference>
<gene>
    <name evidence="1" type="ORF">FQA47_013094</name>
</gene>
<feature type="non-terminal residue" evidence="1">
    <location>
        <position position="197"/>
    </location>
</feature>
<evidence type="ECO:0000313" key="1">
    <source>
        <dbReference type="EMBL" id="KAF6719136.1"/>
    </source>
</evidence>
<protein>
    <submittedName>
        <fullName evidence="1">Uncharacterized protein</fullName>
    </submittedName>
</protein>